<feature type="compositionally biased region" description="Basic and acidic residues" evidence="1">
    <location>
        <begin position="200"/>
        <end position="209"/>
    </location>
</feature>
<evidence type="ECO:0000256" key="1">
    <source>
        <dbReference type="SAM" id="MobiDB-lite"/>
    </source>
</evidence>
<reference evidence="2" key="1">
    <citation type="submission" date="2016-01" db="EMBL/GenBank/DDBJ databases">
        <title>Reference transcriptome for the parasite Schistocephalus solidus: insights into the molecular evolution of parasitism.</title>
        <authorList>
            <person name="Hebert F.O."/>
            <person name="Grambauer S."/>
            <person name="Barber I."/>
            <person name="Landry C.R."/>
            <person name="Aubin-Horth N."/>
        </authorList>
    </citation>
    <scope>NUCLEOTIDE SEQUENCE</scope>
</reference>
<dbReference type="AlphaFoldDB" id="A0A0X3NWP1"/>
<accession>A0A0X3NWP1</accession>
<protein>
    <submittedName>
        <fullName evidence="2">GPALPP motifs-containing protein 1</fullName>
    </submittedName>
</protein>
<evidence type="ECO:0000313" key="2">
    <source>
        <dbReference type="EMBL" id="JAP43560.1"/>
    </source>
</evidence>
<feature type="compositionally biased region" description="Basic residues" evidence="1">
    <location>
        <begin position="210"/>
        <end position="246"/>
    </location>
</feature>
<dbReference type="PANTHER" id="PTHR46370:SF1">
    <property type="entry name" value="GPALPP MOTIFS-CONTAINING PROTEIN 1"/>
    <property type="match status" value="1"/>
</dbReference>
<proteinExistence type="predicted"/>
<feature type="non-terminal residue" evidence="2">
    <location>
        <position position="1"/>
    </location>
</feature>
<sequence length="311" mass="34557">IGRQRRTVKRSLPHSLYVMTDNDEAGKSARIIGPSLAPDAVAPASGIGPAMPEHLIRAHLAKGAEEDQQAEASGTKIDPFEIGPLLPGSEIFEELRHMQTSADTSQNKPTDQPAGLQREAWMTEYLPVSEKNMLRARKFCRNPGSEGVDVSWFASPSSETAAPSVPPPTSKMTAALDEAISVRDQQMSAIREAYNKTNKRDESLLDAHRQKLAKKLKKEEKKKKKKHSKEKRREKKSAHRKKRKHKDSSATSSSSSSPERRRGGAKGPTRQPFDRDRDLLASRVGFSAKRALIERSKQFSSKFAHGSQKFL</sequence>
<feature type="region of interest" description="Disordered" evidence="1">
    <location>
        <begin position="200"/>
        <end position="279"/>
    </location>
</feature>
<dbReference type="InterPro" id="IPR046331">
    <property type="entry name" value="GPAM1-like"/>
</dbReference>
<name>A0A0X3NWP1_SCHSO</name>
<dbReference type="EMBL" id="GEEE01019665">
    <property type="protein sequence ID" value="JAP43560.1"/>
    <property type="molecule type" value="Transcribed_RNA"/>
</dbReference>
<dbReference type="PANTHER" id="PTHR46370">
    <property type="entry name" value="GPALPP MOTIFS-CONTAINING PROTEIN 1"/>
    <property type="match status" value="1"/>
</dbReference>
<organism evidence="2">
    <name type="scientific">Schistocephalus solidus</name>
    <name type="common">Tapeworm</name>
    <dbReference type="NCBI Taxonomy" id="70667"/>
    <lineage>
        <taxon>Eukaryota</taxon>
        <taxon>Metazoa</taxon>
        <taxon>Spiralia</taxon>
        <taxon>Lophotrochozoa</taxon>
        <taxon>Platyhelminthes</taxon>
        <taxon>Cestoda</taxon>
        <taxon>Eucestoda</taxon>
        <taxon>Diphyllobothriidea</taxon>
        <taxon>Diphyllobothriidae</taxon>
        <taxon>Schistocephalus</taxon>
    </lineage>
</organism>
<gene>
    <name evidence="2" type="primary">GPAM1</name>
    <name evidence="2" type="ORF">TR92984</name>
</gene>